<comment type="caution">
    <text evidence="1">The sequence shown here is derived from an EMBL/GenBank/DDBJ whole genome shotgun (WGS) entry which is preliminary data.</text>
</comment>
<reference evidence="1 2" key="1">
    <citation type="submission" date="2017-08" db="EMBL/GenBank/DDBJ databases">
        <title>Infants hospitalized years apart are colonized by the same room-sourced microbial strains.</title>
        <authorList>
            <person name="Brooks B."/>
            <person name="Olm M.R."/>
            <person name="Firek B.A."/>
            <person name="Baker R."/>
            <person name="Thomas B.C."/>
            <person name="Morowitz M.J."/>
            <person name="Banfield J.F."/>
        </authorList>
    </citation>
    <scope>NUCLEOTIDE SEQUENCE [LARGE SCALE GENOMIC DNA]</scope>
    <source>
        <strain evidence="1">S2_003_000_R2_14</strain>
    </source>
</reference>
<dbReference type="Proteomes" id="UP000249061">
    <property type="component" value="Unassembled WGS sequence"/>
</dbReference>
<accession>A0A2W5SYB6</accession>
<organism evidence="1 2">
    <name type="scientific">Archangium gephyra</name>
    <dbReference type="NCBI Taxonomy" id="48"/>
    <lineage>
        <taxon>Bacteria</taxon>
        <taxon>Pseudomonadati</taxon>
        <taxon>Myxococcota</taxon>
        <taxon>Myxococcia</taxon>
        <taxon>Myxococcales</taxon>
        <taxon>Cystobacterineae</taxon>
        <taxon>Archangiaceae</taxon>
        <taxon>Archangium</taxon>
    </lineage>
</organism>
<dbReference type="EMBL" id="QFQP01000043">
    <property type="protein sequence ID" value="PZR05633.1"/>
    <property type="molecule type" value="Genomic_DNA"/>
</dbReference>
<gene>
    <name evidence="1" type="ORF">DI536_31790</name>
</gene>
<protein>
    <recommendedName>
        <fullName evidence="3">CpXC domain-containing protein</fullName>
    </recommendedName>
</protein>
<evidence type="ECO:0008006" key="3">
    <source>
        <dbReference type="Google" id="ProtNLM"/>
    </source>
</evidence>
<dbReference type="AlphaFoldDB" id="A0A2W5SYB6"/>
<name>A0A2W5SYB6_9BACT</name>
<proteinExistence type="predicted"/>
<evidence type="ECO:0000313" key="1">
    <source>
        <dbReference type="EMBL" id="PZR05633.1"/>
    </source>
</evidence>
<sequence>MPIEELTNEEVLQRCSMCQTSTRSKLATLSLGVGSTVADDLDGRVVRLPPCPKCKAEEFLIRSEVAPAATPTTYGDLHRLLVDQLHASLVKKGRLDARLKTVPTLSDLDPNLVKTFFANGLKLLAEPLEKLDPPP</sequence>
<evidence type="ECO:0000313" key="2">
    <source>
        <dbReference type="Proteomes" id="UP000249061"/>
    </source>
</evidence>